<evidence type="ECO:0000313" key="1">
    <source>
        <dbReference type="EMBL" id="XBN42149.1"/>
    </source>
</evidence>
<reference evidence="1" key="1">
    <citation type="submission" date="2024-05" db="EMBL/GenBank/DDBJ databases">
        <title>Complete genome sequence of bacteriophages Merry and Sunny infecting Microbacterium sp. isolated from an alkaline commercial outdoor algal pond.</title>
        <authorList>
            <person name="Levesque A.V."/>
            <person name="Rabines A.J."/>
            <person name="Alrubaiaan E."/>
            <person name="Oliver A."/>
            <person name="Allen E.E."/>
            <person name="Hazlebeck D."/>
            <person name="Pinowska A."/>
            <person name="Traller J.C."/>
            <person name="Zeigler Allen L."/>
        </authorList>
    </citation>
    <scope>NUCLEOTIDE SEQUENCE</scope>
</reference>
<name>A0AAU7J7S6_9VIRU</name>
<organism evidence="1">
    <name type="scientific">Microbacterium phage Sunny</name>
    <dbReference type="NCBI Taxonomy" id="3144828"/>
    <lineage>
        <taxon>Viruses</taxon>
    </lineage>
</organism>
<protein>
    <submittedName>
        <fullName evidence="1">Uncharacterized protein</fullName>
    </submittedName>
</protein>
<sequence>MSRLESAERIEGIVGAPRHATLHLGRAVSAEQRVYILHSAECLRTYRDLRACPFSVALDEGIDMFDWSGFEDRPVALSICDDFGDLLPHEVTQ</sequence>
<proteinExistence type="predicted"/>
<accession>A0AAU7J7S6</accession>
<dbReference type="EMBL" id="PP763432">
    <property type="protein sequence ID" value="XBN42149.1"/>
    <property type="molecule type" value="Genomic_DNA"/>
</dbReference>